<dbReference type="RefSeq" id="WP_345532740.1">
    <property type="nucleotide sequence ID" value="NZ_BAABLD010000008.1"/>
</dbReference>
<proteinExistence type="predicted"/>
<accession>A0ABP9QNE3</accession>
<comment type="caution">
    <text evidence="4">The sequence shown here is derived from an EMBL/GenBank/DDBJ whole genome shotgun (WGS) entry which is preliminary data.</text>
</comment>
<organism evidence="4 5">
    <name type="scientific">Viridibacterium curvum</name>
    <dbReference type="NCBI Taxonomy" id="1101404"/>
    <lineage>
        <taxon>Bacteria</taxon>
        <taxon>Pseudomonadati</taxon>
        <taxon>Pseudomonadota</taxon>
        <taxon>Betaproteobacteria</taxon>
        <taxon>Rhodocyclales</taxon>
        <taxon>Rhodocyclaceae</taxon>
        <taxon>Viridibacterium</taxon>
    </lineage>
</organism>
<dbReference type="PROSITE" id="PS51747">
    <property type="entry name" value="CYT_DCMP_DEAMINASES_2"/>
    <property type="match status" value="1"/>
</dbReference>
<keyword evidence="2" id="KW-0862">Zinc</keyword>
<gene>
    <name evidence="4" type="ORF">GCM10025770_19530</name>
</gene>
<reference evidence="5" key="1">
    <citation type="journal article" date="2019" name="Int. J. Syst. Evol. Microbiol.">
        <title>The Global Catalogue of Microorganisms (GCM) 10K type strain sequencing project: providing services to taxonomists for standard genome sequencing and annotation.</title>
        <authorList>
            <consortium name="The Broad Institute Genomics Platform"/>
            <consortium name="The Broad Institute Genome Sequencing Center for Infectious Disease"/>
            <person name="Wu L."/>
            <person name="Ma J."/>
        </authorList>
    </citation>
    <scope>NUCLEOTIDE SEQUENCE [LARGE SCALE GENOMIC DNA]</scope>
    <source>
        <strain evidence="5">JCM 18715</strain>
    </source>
</reference>
<dbReference type="Gene3D" id="3.40.140.10">
    <property type="entry name" value="Cytidine Deaminase, domain 2"/>
    <property type="match status" value="1"/>
</dbReference>
<feature type="domain" description="CMP/dCMP-type deaminase" evidence="3">
    <location>
        <begin position="2"/>
        <end position="115"/>
    </location>
</feature>
<evidence type="ECO:0000313" key="4">
    <source>
        <dbReference type="EMBL" id="GAA5164886.1"/>
    </source>
</evidence>
<dbReference type="EMBL" id="BAABLD010000008">
    <property type="protein sequence ID" value="GAA5164886.1"/>
    <property type="molecule type" value="Genomic_DNA"/>
</dbReference>
<dbReference type="InterPro" id="IPR016193">
    <property type="entry name" value="Cytidine_deaminase-like"/>
</dbReference>
<dbReference type="PANTHER" id="PTHR11079">
    <property type="entry name" value="CYTOSINE DEAMINASE FAMILY MEMBER"/>
    <property type="match status" value="1"/>
</dbReference>
<keyword evidence="1" id="KW-0479">Metal-binding</keyword>
<dbReference type="InterPro" id="IPR016192">
    <property type="entry name" value="APOBEC/CMP_deaminase_Zn-bd"/>
</dbReference>
<dbReference type="Proteomes" id="UP001500547">
    <property type="component" value="Unassembled WGS sequence"/>
</dbReference>
<evidence type="ECO:0000259" key="3">
    <source>
        <dbReference type="PROSITE" id="PS51747"/>
    </source>
</evidence>
<name>A0ABP9QNE3_9RHOO</name>
<dbReference type="PANTHER" id="PTHR11079:SF179">
    <property type="entry name" value="TRNA(ADENINE(34)) DEAMINASE, CHLOROPLASTIC"/>
    <property type="match status" value="1"/>
</dbReference>
<evidence type="ECO:0000256" key="1">
    <source>
        <dbReference type="ARBA" id="ARBA00022723"/>
    </source>
</evidence>
<dbReference type="InterPro" id="IPR002125">
    <property type="entry name" value="CMP_dCMP_dom"/>
</dbReference>
<dbReference type="SUPFAM" id="SSF53927">
    <property type="entry name" value="Cytidine deaminase-like"/>
    <property type="match status" value="1"/>
</dbReference>
<evidence type="ECO:0000313" key="5">
    <source>
        <dbReference type="Proteomes" id="UP001500547"/>
    </source>
</evidence>
<dbReference type="Pfam" id="PF00383">
    <property type="entry name" value="dCMP_cyt_deam_1"/>
    <property type="match status" value="1"/>
</dbReference>
<sequence length="153" mass="16426">MHDDTHYMQLAIAASRQAMDEGNFPYGATLLTRDGRSHVSRNNQVTTGDCTGHAEVVLIREAAQTMGPEALKGATVYASGEPCAMCSGALFWAGVARVVYAMPTRTINRIGGAPWLDVRSIDVLGRASHATQVVGPLLEDEATAVLQEWVARQ</sequence>
<protein>
    <submittedName>
        <fullName evidence="4">Nucleoside deaminase</fullName>
    </submittedName>
</protein>
<dbReference type="PROSITE" id="PS00903">
    <property type="entry name" value="CYT_DCMP_DEAMINASES_1"/>
    <property type="match status" value="1"/>
</dbReference>
<dbReference type="CDD" id="cd01285">
    <property type="entry name" value="nucleoside_deaminase"/>
    <property type="match status" value="1"/>
</dbReference>
<keyword evidence="5" id="KW-1185">Reference proteome</keyword>
<evidence type="ECO:0000256" key="2">
    <source>
        <dbReference type="ARBA" id="ARBA00022833"/>
    </source>
</evidence>